<proteinExistence type="predicted"/>
<name>A0A9P1P150_9CYAN</name>
<dbReference type="SUPFAM" id="SSF52980">
    <property type="entry name" value="Restriction endonuclease-like"/>
    <property type="match status" value="1"/>
</dbReference>
<feature type="compositionally biased region" description="Basic and acidic residues" evidence="1">
    <location>
        <begin position="221"/>
        <end position="285"/>
    </location>
</feature>
<dbReference type="CDD" id="cd06260">
    <property type="entry name" value="DUF820-like"/>
    <property type="match status" value="1"/>
</dbReference>
<protein>
    <recommendedName>
        <fullName evidence="2">Putative restriction endonuclease domain-containing protein</fullName>
    </recommendedName>
</protein>
<feature type="compositionally biased region" description="Basic and acidic residues" evidence="1">
    <location>
        <begin position="321"/>
        <end position="335"/>
    </location>
</feature>
<dbReference type="InterPro" id="IPR011335">
    <property type="entry name" value="Restrct_endonuc-II-like"/>
</dbReference>
<keyword evidence="4" id="KW-1185">Reference proteome</keyword>
<evidence type="ECO:0000313" key="4">
    <source>
        <dbReference type="Proteomes" id="UP000032946"/>
    </source>
</evidence>
<dbReference type="Gene3D" id="3.90.1570.10">
    <property type="entry name" value="tt1808, chain A"/>
    <property type="match status" value="1"/>
</dbReference>
<dbReference type="RefSeq" id="WP_048895263.1">
    <property type="nucleotide sequence ID" value="NZ_FO818640.1"/>
</dbReference>
<dbReference type="Pfam" id="PF05685">
    <property type="entry name" value="Uma2"/>
    <property type="match status" value="1"/>
</dbReference>
<dbReference type="EMBL" id="FO818640">
    <property type="protein sequence ID" value="CDM97597.1"/>
    <property type="molecule type" value="Genomic_DNA"/>
</dbReference>
<evidence type="ECO:0000313" key="3">
    <source>
        <dbReference type="EMBL" id="CDM97597.1"/>
    </source>
</evidence>
<evidence type="ECO:0000256" key="1">
    <source>
        <dbReference type="SAM" id="MobiDB-lite"/>
    </source>
</evidence>
<dbReference type="CDD" id="cd06503">
    <property type="entry name" value="ATP-synt_Fo_b"/>
    <property type="match status" value="1"/>
</dbReference>
<dbReference type="PANTHER" id="PTHR33352">
    <property type="entry name" value="SLR1095 PROTEIN"/>
    <property type="match status" value="1"/>
</dbReference>
<evidence type="ECO:0000259" key="2">
    <source>
        <dbReference type="Pfam" id="PF05685"/>
    </source>
</evidence>
<dbReference type="PANTHER" id="PTHR33352:SF3">
    <property type="entry name" value="SLR1612 PROTEIN"/>
    <property type="match status" value="1"/>
</dbReference>
<feature type="domain" description="Putative restriction endonuclease" evidence="2">
    <location>
        <begin position="31"/>
        <end position="184"/>
    </location>
</feature>
<feature type="region of interest" description="Disordered" evidence="1">
    <location>
        <begin position="1"/>
        <end position="26"/>
    </location>
</feature>
<reference evidence="3 4" key="1">
    <citation type="submission" date="2014-02" db="EMBL/GenBank/DDBJ databases">
        <authorList>
            <person name="Genoscope - CEA"/>
        </authorList>
    </citation>
    <scope>NUCLEOTIDE SEQUENCE [LARGE SCALE GENOMIC DNA]</scope>
    <source>
        <strain evidence="3 4">PCC 8005</strain>
    </source>
</reference>
<gene>
    <name evidence="3" type="ORF">ARTHRO_60198</name>
</gene>
<dbReference type="AlphaFoldDB" id="A0A9P1P150"/>
<dbReference type="Proteomes" id="UP000032946">
    <property type="component" value="Chromosome"/>
</dbReference>
<sequence length="344" mass="39846">MSVELTANTSPETATETEWEPPMPPTDLIFDDGEPLESNRHRIAMNVLIRSLQQAWSARHDFYTGGNMFIYYSSEQARNRDFRGPDFFAVLDVDGTKERQGWVVWQEGGRYPDVIVELMSPSTARIDKGKKKELYQQTFRTPDYFVFDPFEANAFQGWHLQSSGGYQLLEPNERGWLWCESLGFWLGTWSGTIDREEAIWLRFYDTEGNLVLLPEEAERQKAEAERQKAEAERQKAEAERQKAEAERQKAEAERQKAEAERQKAEAERQKAEAERQKAEAERQKAEQSQQLAEAERQKAQQAQQLAEAERQKAQQAQQIAEAERQKAERLAERLRSLGLDPEEL</sequence>
<dbReference type="InterPro" id="IPR012296">
    <property type="entry name" value="Nuclease_put_TT1808"/>
</dbReference>
<organism evidence="3 4">
    <name type="scientific">Limnospira indica PCC 8005</name>
    <dbReference type="NCBI Taxonomy" id="376219"/>
    <lineage>
        <taxon>Bacteria</taxon>
        <taxon>Bacillati</taxon>
        <taxon>Cyanobacteriota</taxon>
        <taxon>Cyanophyceae</taxon>
        <taxon>Oscillatoriophycideae</taxon>
        <taxon>Oscillatoriales</taxon>
        <taxon>Sirenicapillariaceae</taxon>
        <taxon>Limnospira</taxon>
    </lineage>
</organism>
<dbReference type="InterPro" id="IPR008538">
    <property type="entry name" value="Uma2"/>
</dbReference>
<feature type="region of interest" description="Disordered" evidence="1">
    <location>
        <begin position="221"/>
        <end position="344"/>
    </location>
</feature>
<accession>A0A9P1P150</accession>